<evidence type="ECO:0000256" key="2">
    <source>
        <dbReference type="ARBA" id="ARBA00034617"/>
    </source>
</evidence>
<evidence type="ECO:0000259" key="5">
    <source>
        <dbReference type="PROSITE" id="PS51194"/>
    </source>
</evidence>
<dbReference type="EMBL" id="ML996427">
    <property type="protein sequence ID" value="KAF2726598.1"/>
    <property type="molecule type" value="Genomic_DNA"/>
</dbReference>
<dbReference type="GO" id="GO:0043138">
    <property type="term" value="F:3'-5' DNA helicase activity"/>
    <property type="evidence" value="ECO:0007669"/>
    <property type="project" value="UniProtKB-EC"/>
</dbReference>
<dbReference type="InterPro" id="IPR027417">
    <property type="entry name" value="P-loop_NTPase"/>
</dbReference>
<protein>
    <recommendedName>
        <fullName evidence="3">DNA 3'-5' helicase</fullName>
        <ecNumber evidence="3">5.6.2.4</ecNumber>
    </recommendedName>
</protein>
<dbReference type="PANTHER" id="PTHR13710">
    <property type="entry name" value="DNA HELICASE RECQ FAMILY MEMBER"/>
    <property type="match status" value="1"/>
</dbReference>
<evidence type="ECO:0000256" key="3">
    <source>
        <dbReference type="ARBA" id="ARBA00034808"/>
    </source>
</evidence>
<comment type="caution">
    <text evidence="6">The sequence shown here is derived from an EMBL/GenBank/DDBJ whole genome shotgun (WGS) entry which is preliminary data.</text>
</comment>
<feature type="non-terminal residue" evidence="6">
    <location>
        <position position="1"/>
    </location>
</feature>
<dbReference type="Pfam" id="PF00271">
    <property type="entry name" value="Helicase_C"/>
    <property type="match status" value="1"/>
</dbReference>
<evidence type="ECO:0000313" key="7">
    <source>
        <dbReference type="Proteomes" id="UP000799444"/>
    </source>
</evidence>
<organism evidence="6 7">
    <name type="scientific">Polyplosphaeria fusca</name>
    <dbReference type="NCBI Taxonomy" id="682080"/>
    <lineage>
        <taxon>Eukaryota</taxon>
        <taxon>Fungi</taxon>
        <taxon>Dikarya</taxon>
        <taxon>Ascomycota</taxon>
        <taxon>Pezizomycotina</taxon>
        <taxon>Dothideomycetes</taxon>
        <taxon>Pleosporomycetidae</taxon>
        <taxon>Pleosporales</taxon>
        <taxon>Tetraplosphaeriaceae</taxon>
        <taxon>Polyplosphaeria</taxon>
    </lineage>
</organism>
<dbReference type="GO" id="GO:0000724">
    <property type="term" value="P:double-strand break repair via homologous recombination"/>
    <property type="evidence" value="ECO:0007669"/>
    <property type="project" value="TreeGrafter"/>
</dbReference>
<feature type="coiled-coil region" evidence="4">
    <location>
        <begin position="117"/>
        <end position="163"/>
    </location>
</feature>
<sequence>PLPGQIIVYCDTVDRTKQLAEVLGCVCYHRNQVFTATNALGLGIDAPTIRAVIHIGTVRLIRQYAQESGRAGRDGKASEAIIMRGFRSTHKGNVNCKLHGSVEPEMKEFIEGSDCMRAVLERAMDGKEDRIECEEGEVKCQQCQQLEDEIVSMAQDTEELTSLSHDDADEREAADYAEFQRLLSLRRSHAVAEVRHQANNAIQVNELIRLMEEWKEGCQQCRAYNIAGSGHNLEQCRHEEAESMRGGLEFLQKQIQWAKYSCCFDCGLPQSICSSFQLDIVRGGYRKQAGLQCQYKGVLIKVVVAIWYRYTEQVEEIVREILFDEGRIGRGGRGLDDETVFATAVVWLGEKKRWGGIEGNKMCWFLCRVSERLGL</sequence>
<name>A0A9P4UVB6_9PLEO</name>
<feature type="domain" description="Helicase C-terminal" evidence="5">
    <location>
        <begin position="1"/>
        <end position="110"/>
    </location>
</feature>
<dbReference type="Gene3D" id="3.40.50.300">
    <property type="entry name" value="P-loop containing nucleotide triphosphate hydrolases"/>
    <property type="match status" value="1"/>
</dbReference>
<dbReference type="AlphaFoldDB" id="A0A9P4UVB6"/>
<dbReference type="PANTHER" id="PTHR13710:SF154">
    <property type="entry name" value="RECQ HELICASE, PUTATIVE (AFU_ORTHOLOGUE AFUA_6G14720)-RELATED"/>
    <property type="match status" value="1"/>
</dbReference>
<accession>A0A9P4UVB6</accession>
<dbReference type="GO" id="GO:0009378">
    <property type="term" value="F:four-way junction helicase activity"/>
    <property type="evidence" value="ECO:0007669"/>
    <property type="project" value="TreeGrafter"/>
</dbReference>
<gene>
    <name evidence="6" type="ORF">EJ04DRAFT_598889</name>
</gene>
<dbReference type="GO" id="GO:0005694">
    <property type="term" value="C:chromosome"/>
    <property type="evidence" value="ECO:0007669"/>
    <property type="project" value="TreeGrafter"/>
</dbReference>
<dbReference type="OrthoDB" id="3925403at2759"/>
<comment type="catalytic activity">
    <reaction evidence="2">
        <text>Couples ATP hydrolysis with the unwinding of duplex DNA by translocating in the 3'-5' direction.</text>
        <dbReference type="EC" id="5.6.2.4"/>
    </reaction>
</comment>
<dbReference type="GO" id="GO:0005737">
    <property type="term" value="C:cytoplasm"/>
    <property type="evidence" value="ECO:0007669"/>
    <property type="project" value="TreeGrafter"/>
</dbReference>
<dbReference type="Proteomes" id="UP000799444">
    <property type="component" value="Unassembled WGS sequence"/>
</dbReference>
<dbReference type="SUPFAM" id="SSF52540">
    <property type="entry name" value="P-loop containing nucleoside triphosphate hydrolases"/>
    <property type="match status" value="1"/>
</dbReference>
<dbReference type="PROSITE" id="PS51194">
    <property type="entry name" value="HELICASE_CTER"/>
    <property type="match status" value="1"/>
</dbReference>
<keyword evidence="7" id="KW-1185">Reference proteome</keyword>
<evidence type="ECO:0000256" key="4">
    <source>
        <dbReference type="SAM" id="Coils"/>
    </source>
</evidence>
<keyword evidence="4" id="KW-0175">Coiled coil</keyword>
<proteinExistence type="inferred from homology"/>
<comment type="similarity">
    <text evidence="1">Belongs to the helicase family. RecQ subfamily.</text>
</comment>
<dbReference type="EC" id="5.6.2.4" evidence="3"/>
<reference evidence="6" key="1">
    <citation type="journal article" date="2020" name="Stud. Mycol.">
        <title>101 Dothideomycetes genomes: a test case for predicting lifestyles and emergence of pathogens.</title>
        <authorList>
            <person name="Haridas S."/>
            <person name="Albert R."/>
            <person name="Binder M."/>
            <person name="Bloem J."/>
            <person name="Labutti K."/>
            <person name="Salamov A."/>
            <person name="Andreopoulos B."/>
            <person name="Baker S."/>
            <person name="Barry K."/>
            <person name="Bills G."/>
            <person name="Bluhm B."/>
            <person name="Cannon C."/>
            <person name="Castanera R."/>
            <person name="Culley D."/>
            <person name="Daum C."/>
            <person name="Ezra D."/>
            <person name="Gonzalez J."/>
            <person name="Henrissat B."/>
            <person name="Kuo A."/>
            <person name="Liang C."/>
            <person name="Lipzen A."/>
            <person name="Lutzoni F."/>
            <person name="Magnuson J."/>
            <person name="Mondo S."/>
            <person name="Nolan M."/>
            <person name="Ohm R."/>
            <person name="Pangilinan J."/>
            <person name="Park H.-J."/>
            <person name="Ramirez L."/>
            <person name="Alfaro M."/>
            <person name="Sun H."/>
            <person name="Tritt A."/>
            <person name="Yoshinaga Y."/>
            <person name="Zwiers L.-H."/>
            <person name="Turgeon B."/>
            <person name="Goodwin S."/>
            <person name="Spatafora J."/>
            <person name="Crous P."/>
            <person name="Grigoriev I."/>
        </authorList>
    </citation>
    <scope>NUCLEOTIDE SEQUENCE</scope>
    <source>
        <strain evidence="6">CBS 125425</strain>
    </source>
</reference>
<evidence type="ECO:0000256" key="1">
    <source>
        <dbReference type="ARBA" id="ARBA00005446"/>
    </source>
</evidence>
<dbReference type="InterPro" id="IPR001650">
    <property type="entry name" value="Helicase_C-like"/>
</dbReference>
<evidence type="ECO:0000313" key="6">
    <source>
        <dbReference type="EMBL" id="KAF2726598.1"/>
    </source>
</evidence>